<dbReference type="Proteomes" id="UP000324767">
    <property type="component" value="Unassembled WGS sequence"/>
</dbReference>
<dbReference type="InterPro" id="IPR019595">
    <property type="entry name" value="DUF2470"/>
</dbReference>
<proteinExistence type="predicted"/>
<reference evidence="4" key="1">
    <citation type="submission" date="2017-03" db="EMBL/GenBank/DDBJ databases">
        <authorList>
            <person name="Afonso C.L."/>
            <person name="Miller P.J."/>
            <person name="Scott M.A."/>
            <person name="Spackman E."/>
            <person name="Goraichik I."/>
            <person name="Dimitrov K.M."/>
            <person name="Suarez D.L."/>
            <person name="Swayne D.E."/>
        </authorList>
    </citation>
    <scope>NUCLEOTIDE SEQUENCE [LARGE SCALE GENOMIC DNA]</scope>
</reference>
<evidence type="ECO:0000259" key="2">
    <source>
        <dbReference type="Pfam" id="PF10615"/>
    </source>
</evidence>
<evidence type="ECO:0000313" key="6">
    <source>
        <dbReference type="Proteomes" id="UP000324767"/>
    </source>
</evidence>
<keyword evidence="5" id="KW-1185">Reference proteome</keyword>
<dbReference type="EMBL" id="VXIT01000002">
    <property type="protein sequence ID" value="KAA6414611.1"/>
    <property type="molecule type" value="Genomic_DNA"/>
</dbReference>
<gene>
    <name evidence="3" type="ORF">FRX48_01361</name>
</gene>
<evidence type="ECO:0000313" key="5">
    <source>
        <dbReference type="Proteomes" id="UP000192927"/>
    </source>
</evidence>
<evidence type="ECO:0000256" key="1">
    <source>
        <dbReference type="SAM" id="Phobius"/>
    </source>
</evidence>
<reference evidence="5" key="2">
    <citation type="submission" date="2017-03" db="EMBL/GenBank/DDBJ databases">
        <authorList>
            <person name="Sharma R."/>
            <person name="Thines M."/>
        </authorList>
    </citation>
    <scope>NUCLEOTIDE SEQUENCE [LARGE SCALE GENOMIC DNA]</scope>
</reference>
<feature type="transmembrane region" description="Helical" evidence="1">
    <location>
        <begin position="108"/>
        <end position="125"/>
    </location>
</feature>
<sequence length="224" mass="25520">MADQSANDAAAKQRIISHMNSDHQDSLRRYLEHYSQVSSFAARDAKLADITFSSMVILSSSGYCTVPISPPLTRWSQARERAVAMDAEATAGLGRSNITVKKYKKPKGFLAVVFVAAACTFVVFSKRSNFEPGSFIYDHVLKHTPGFAQWCYKIQPLVIYPMIALHGWEAYHMQKSRLEKHNIPFGSRLWWKWVLSTFIEGVGAFMRFDRIVAQEKEKKEKARH</sequence>
<keyword evidence="1" id="KW-1133">Transmembrane helix</keyword>
<feature type="domain" description="DUF2470" evidence="2">
    <location>
        <begin position="12"/>
        <end position="85"/>
    </location>
</feature>
<keyword evidence="1" id="KW-0472">Membrane</keyword>
<dbReference type="Gene3D" id="3.20.180.10">
    <property type="entry name" value="PNP-oxidase-like"/>
    <property type="match status" value="1"/>
</dbReference>
<evidence type="ECO:0000313" key="4">
    <source>
        <dbReference type="EMBL" id="SLM34201.1"/>
    </source>
</evidence>
<keyword evidence="1" id="KW-0812">Transmembrane</keyword>
<name>A0A1W5CTR1_9LECA</name>
<protein>
    <submittedName>
        <fullName evidence="3">Integral membrane</fullName>
    </submittedName>
</protein>
<organism evidence="4 5">
    <name type="scientific">Lasallia pustulata</name>
    <dbReference type="NCBI Taxonomy" id="136370"/>
    <lineage>
        <taxon>Eukaryota</taxon>
        <taxon>Fungi</taxon>
        <taxon>Dikarya</taxon>
        <taxon>Ascomycota</taxon>
        <taxon>Pezizomycotina</taxon>
        <taxon>Lecanoromycetes</taxon>
        <taxon>OSLEUM clade</taxon>
        <taxon>Umbilicariomycetidae</taxon>
        <taxon>Umbilicariales</taxon>
        <taxon>Umbilicariaceae</taxon>
        <taxon>Lasallia</taxon>
    </lineage>
</organism>
<accession>A0A1W5CTR1</accession>
<dbReference type="Proteomes" id="UP000192927">
    <property type="component" value="Unassembled WGS sequence"/>
</dbReference>
<reference evidence="3 6" key="3">
    <citation type="submission" date="2019-09" db="EMBL/GenBank/DDBJ databases">
        <title>The hologenome of the rock-dwelling lichen Lasallia pustulata.</title>
        <authorList>
            <person name="Greshake Tzovaras B."/>
            <person name="Segers F."/>
            <person name="Bicker A."/>
            <person name="Dal Grande F."/>
            <person name="Otte J."/>
            <person name="Hankeln T."/>
            <person name="Schmitt I."/>
            <person name="Ebersberger I."/>
        </authorList>
    </citation>
    <scope>NUCLEOTIDE SEQUENCE [LARGE SCALE GENOMIC DNA]</scope>
    <source>
        <strain evidence="3">A1-1</strain>
    </source>
</reference>
<dbReference type="PANTHER" id="PTHR37783">
    <property type="entry name" value="MEMBRANE PROTEIN, PUTATIVE (AFU_ORTHOLOGUE AFUA_1G04315)-RELATED"/>
    <property type="match status" value="1"/>
</dbReference>
<dbReference type="OrthoDB" id="5553410at2759"/>
<dbReference type="PANTHER" id="PTHR37783:SF1">
    <property type="entry name" value="MEMBRANE PROTEIN, PUTATIVE (AFU_ORTHOLOGUE AFUA_1G04315)-RELATED"/>
    <property type="match status" value="1"/>
</dbReference>
<dbReference type="AlphaFoldDB" id="A0A1W5CTR1"/>
<dbReference type="Pfam" id="PF10615">
    <property type="entry name" value="DUF2470"/>
    <property type="match status" value="1"/>
</dbReference>
<dbReference type="InterPro" id="IPR037119">
    <property type="entry name" value="Haem_oxidase_HugZ-like_sf"/>
</dbReference>
<evidence type="ECO:0000313" key="3">
    <source>
        <dbReference type="EMBL" id="KAA6414611.1"/>
    </source>
</evidence>
<dbReference type="EMBL" id="FWEW01000254">
    <property type="protein sequence ID" value="SLM34201.1"/>
    <property type="molecule type" value="Genomic_DNA"/>
</dbReference>